<keyword evidence="3" id="KW-1185">Reference proteome</keyword>
<evidence type="ECO:0000256" key="1">
    <source>
        <dbReference type="SAM" id="MobiDB-lite"/>
    </source>
</evidence>
<proteinExistence type="predicted"/>
<dbReference type="EMBL" id="JAPDFR010000004">
    <property type="protein sequence ID" value="KAK0387341.1"/>
    <property type="molecule type" value="Genomic_DNA"/>
</dbReference>
<gene>
    <name evidence="2" type="ORF">NLU13_5654</name>
</gene>
<reference evidence="2" key="1">
    <citation type="submission" date="2022-10" db="EMBL/GenBank/DDBJ databases">
        <title>Determination and structural analysis of whole genome sequence of Sarocladium strictum F4-1.</title>
        <authorList>
            <person name="Hu L."/>
            <person name="Jiang Y."/>
        </authorList>
    </citation>
    <scope>NUCLEOTIDE SEQUENCE</scope>
    <source>
        <strain evidence="2">F4-1</strain>
    </source>
</reference>
<feature type="region of interest" description="Disordered" evidence="1">
    <location>
        <begin position="1"/>
        <end position="20"/>
    </location>
</feature>
<evidence type="ECO:0000313" key="3">
    <source>
        <dbReference type="Proteomes" id="UP001175261"/>
    </source>
</evidence>
<evidence type="ECO:0000313" key="2">
    <source>
        <dbReference type="EMBL" id="KAK0387341.1"/>
    </source>
</evidence>
<protein>
    <submittedName>
        <fullName evidence="2">Uncharacterized protein</fullName>
    </submittedName>
</protein>
<dbReference type="Proteomes" id="UP001175261">
    <property type="component" value="Unassembled WGS sequence"/>
</dbReference>
<accession>A0AA39GHW8</accession>
<comment type="caution">
    <text evidence="2">The sequence shown here is derived from an EMBL/GenBank/DDBJ whole genome shotgun (WGS) entry which is preliminary data.</text>
</comment>
<name>A0AA39GHW8_SARSR</name>
<sequence length="129" mass="14703">MDPTNGGLMAINLSDSEDETIKTDAHPRAKKTAQSEEAFQAVKAEYKTKVENGEVYKHIRPIVEGTNKQHVQEVVHAVEELYYFRRFQEAADLAERVLRESTALDDHGEVRQLLESYEKRCRSKAASQP</sequence>
<organism evidence="2 3">
    <name type="scientific">Sarocladium strictum</name>
    <name type="common">Black bundle disease fungus</name>
    <name type="synonym">Acremonium strictum</name>
    <dbReference type="NCBI Taxonomy" id="5046"/>
    <lineage>
        <taxon>Eukaryota</taxon>
        <taxon>Fungi</taxon>
        <taxon>Dikarya</taxon>
        <taxon>Ascomycota</taxon>
        <taxon>Pezizomycotina</taxon>
        <taxon>Sordariomycetes</taxon>
        <taxon>Hypocreomycetidae</taxon>
        <taxon>Hypocreales</taxon>
        <taxon>Sarocladiaceae</taxon>
        <taxon>Sarocladium</taxon>
    </lineage>
</organism>
<dbReference type="AlphaFoldDB" id="A0AA39GHW8"/>